<feature type="region of interest" description="Disordered" evidence="2">
    <location>
        <begin position="1"/>
        <end position="30"/>
    </location>
</feature>
<reference evidence="5" key="1">
    <citation type="submission" date="2021-12" db="EMBL/GenBank/DDBJ databases">
        <authorList>
            <person name="Zaccaron A."/>
            <person name="Stergiopoulos I."/>
        </authorList>
    </citation>
    <scope>NUCLEOTIDE SEQUENCE</scope>
    <source>
        <strain evidence="5">Race5_Kim</strain>
    </source>
</reference>
<organism evidence="5 6">
    <name type="scientific">Passalora fulva</name>
    <name type="common">Tomato leaf mold</name>
    <name type="synonym">Cladosporium fulvum</name>
    <dbReference type="NCBI Taxonomy" id="5499"/>
    <lineage>
        <taxon>Eukaryota</taxon>
        <taxon>Fungi</taxon>
        <taxon>Dikarya</taxon>
        <taxon>Ascomycota</taxon>
        <taxon>Pezizomycotina</taxon>
        <taxon>Dothideomycetes</taxon>
        <taxon>Dothideomycetidae</taxon>
        <taxon>Mycosphaerellales</taxon>
        <taxon>Mycosphaerellaceae</taxon>
        <taxon>Fulvia</taxon>
    </lineage>
</organism>
<dbReference type="InterPro" id="IPR020846">
    <property type="entry name" value="MFS_dom"/>
</dbReference>
<feature type="domain" description="Major facilitator superfamily (MFS) profile" evidence="4">
    <location>
        <begin position="53"/>
        <end position="116"/>
    </location>
</feature>
<keyword evidence="3" id="KW-1133">Transmembrane helix</keyword>
<dbReference type="RefSeq" id="XP_047761664.1">
    <property type="nucleotide sequence ID" value="XM_047905242.1"/>
</dbReference>
<protein>
    <submittedName>
        <fullName evidence="5">Citrate exporter 1</fullName>
    </submittedName>
</protein>
<dbReference type="SUPFAM" id="SSF103473">
    <property type="entry name" value="MFS general substrate transporter"/>
    <property type="match status" value="1"/>
</dbReference>
<proteinExistence type="predicted"/>
<dbReference type="AlphaFoldDB" id="A0A9Q8LH54"/>
<keyword evidence="3" id="KW-0812">Transmembrane</keyword>
<name>A0A9Q8LH54_PASFU</name>
<evidence type="ECO:0000256" key="1">
    <source>
        <dbReference type="ARBA" id="ARBA00004141"/>
    </source>
</evidence>
<feature type="transmembrane region" description="Helical" evidence="3">
    <location>
        <begin position="87"/>
        <end position="108"/>
    </location>
</feature>
<evidence type="ECO:0000313" key="5">
    <source>
        <dbReference type="EMBL" id="UJO17298.1"/>
    </source>
</evidence>
<sequence>MDKRPHAAEENVLAPIKGAKSTAKTQDETRLQLQRTVSGPPYTIFTPRAKLFIIIAVSISSLISPFGATTFYPALDTIANDYGVTPTLINLSLTTYMIVQAIAPALIAGMSDQNGR</sequence>
<dbReference type="PROSITE" id="PS50850">
    <property type="entry name" value="MFS"/>
    <property type="match status" value="1"/>
</dbReference>
<accession>A0A9Q8LH54</accession>
<evidence type="ECO:0000313" key="6">
    <source>
        <dbReference type="Proteomes" id="UP000756132"/>
    </source>
</evidence>
<dbReference type="OrthoDB" id="2441642at2759"/>
<evidence type="ECO:0000256" key="3">
    <source>
        <dbReference type="SAM" id="Phobius"/>
    </source>
</evidence>
<feature type="transmembrane region" description="Helical" evidence="3">
    <location>
        <begin position="51"/>
        <end position="75"/>
    </location>
</feature>
<dbReference type="GO" id="GO:0022857">
    <property type="term" value="F:transmembrane transporter activity"/>
    <property type="evidence" value="ECO:0007669"/>
    <property type="project" value="InterPro"/>
</dbReference>
<dbReference type="GO" id="GO:0016020">
    <property type="term" value="C:membrane"/>
    <property type="evidence" value="ECO:0007669"/>
    <property type="project" value="UniProtKB-SubCell"/>
</dbReference>
<dbReference type="Gene3D" id="1.20.1720.10">
    <property type="entry name" value="Multidrug resistance protein D"/>
    <property type="match status" value="1"/>
</dbReference>
<reference evidence="5" key="2">
    <citation type="journal article" date="2022" name="Microb. Genom.">
        <title>A chromosome-scale genome assembly of the tomato pathogen Cladosporium fulvum reveals a compartmentalized genome architecture and the presence of a dispensable chromosome.</title>
        <authorList>
            <person name="Zaccaron A.Z."/>
            <person name="Chen L.H."/>
            <person name="Samaras A."/>
            <person name="Stergiopoulos I."/>
        </authorList>
    </citation>
    <scope>NUCLEOTIDE SEQUENCE</scope>
    <source>
        <strain evidence="5">Race5_Kim</strain>
    </source>
</reference>
<dbReference type="EMBL" id="CP090167">
    <property type="protein sequence ID" value="UJO17298.1"/>
    <property type="molecule type" value="Genomic_DNA"/>
</dbReference>
<gene>
    <name evidence="5" type="ORF">CLAFUR5_06094</name>
</gene>
<dbReference type="GeneID" id="71985972"/>
<evidence type="ECO:0000256" key="2">
    <source>
        <dbReference type="SAM" id="MobiDB-lite"/>
    </source>
</evidence>
<dbReference type="Proteomes" id="UP000756132">
    <property type="component" value="Chromosome 5"/>
</dbReference>
<evidence type="ECO:0000259" key="4">
    <source>
        <dbReference type="PROSITE" id="PS50850"/>
    </source>
</evidence>
<comment type="subcellular location">
    <subcellularLocation>
        <location evidence="1">Membrane</location>
        <topology evidence="1">Multi-pass membrane protein</topology>
    </subcellularLocation>
</comment>
<keyword evidence="3" id="KW-0472">Membrane</keyword>
<dbReference type="InterPro" id="IPR036259">
    <property type="entry name" value="MFS_trans_sf"/>
</dbReference>
<keyword evidence="6" id="KW-1185">Reference proteome</keyword>
<dbReference type="KEGG" id="ffu:CLAFUR5_06094"/>